<keyword evidence="2 5" id="KW-0645">Protease</keyword>
<evidence type="ECO:0000313" key="9">
    <source>
        <dbReference type="Proteomes" id="UP000635726"/>
    </source>
</evidence>
<name>A0A917PI84_9DEIO</name>
<dbReference type="PANTHER" id="PTHR43806">
    <property type="entry name" value="PEPTIDASE S8"/>
    <property type="match status" value="1"/>
</dbReference>
<evidence type="ECO:0000256" key="2">
    <source>
        <dbReference type="ARBA" id="ARBA00022670"/>
    </source>
</evidence>
<comment type="caution">
    <text evidence="8">The sequence shown here is derived from an EMBL/GenBank/DDBJ whole genome shotgun (WGS) entry which is preliminary data.</text>
</comment>
<feature type="active site" description="Charge relay system" evidence="5">
    <location>
        <position position="221"/>
    </location>
</feature>
<dbReference type="GO" id="GO:0004252">
    <property type="term" value="F:serine-type endopeptidase activity"/>
    <property type="evidence" value="ECO:0007669"/>
    <property type="project" value="UniProtKB-UniRule"/>
</dbReference>
<dbReference type="PROSITE" id="PS00138">
    <property type="entry name" value="SUBTILASE_SER"/>
    <property type="match status" value="1"/>
</dbReference>
<dbReference type="SUPFAM" id="SSF52743">
    <property type="entry name" value="Subtilisin-like"/>
    <property type="match status" value="1"/>
</dbReference>
<dbReference type="Gene3D" id="3.40.50.200">
    <property type="entry name" value="Peptidase S8/S53 domain"/>
    <property type="match status" value="1"/>
</dbReference>
<dbReference type="InterPro" id="IPR023827">
    <property type="entry name" value="Peptidase_S8_Asp-AS"/>
</dbReference>
<gene>
    <name evidence="8" type="ORF">GCM10008939_24230</name>
</gene>
<evidence type="ECO:0000313" key="8">
    <source>
        <dbReference type="EMBL" id="GGJ79524.1"/>
    </source>
</evidence>
<evidence type="ECO:0000256" key="1">
    <source>
        <dbReference type="ARBA" id="ARBA00011073"/>
    </source>
</evidence>
<reference evidence="8" key="2">
    <citation type="submission" date="2020-09" db="EMBL/GenBank/DDBJ databases">
        <authorList>
            <person name="Sun Q."/>
            <person name="Ohkuma M."/>
        </authorList>
    </citation>
    <scope>NUCLEOTIDE SEQUENCE</scope>
    <source>
        <strain evidence="8">JCM 14371</strain>
    </source>
</reference>
<dbReference type="PANTHER" id="PTHR43806:SF11">
    <property type="entry name" value="CEREVISIN-RELATED"/>
    <property type="match status" value="1"/>
</dbReference>
<dbReference type="RefSeq" id="WP_229670975.1">
    <property type="nucleotide sequence ID" value="NZ_BMOE01000008.1"/>
</dbReference>
<dbReference type="InterPro" id="IPR050131">
    <property type="entry name" value="Peptidase_S8_subtilisin-like"/>
</dbReference>
<feature type="domain" description="Peptidase S8/S53" evidence="7">
    <location>
        <begin position="212"/>
        <end position="456"/>
    </location>
</feature>
<evidence type="ECO:0000259" key="7">
    <source>
        <dbReference type="Pfam" id="PF00082"/>
    </source>
</evidence>
<dbReference type="Pfam" id="PF00082">
    <property type="entry name" value="Peptidase_S8"/>
    <property type="match status" value="1"/>
</dbReference>
<reference evidence="8" key="1">
    <citation type="journal article" date="2014" name="Int. J. Syst. Evol. Microbiol.">
        <title>Complete genome sequence of Corynebacterium casei LMG S-19264T (=DSM 44701T), isolated from a smear-ripened cheese.</title>
        <authorList>
            <consortium name="US DOE Joint Genome Institute (JGI-PGF)"/>
            <person name="Walter F."/>
            <person name="Albersmeier A."/>
            <person name="Kalinowski J."/>
            <person name="Ruckert C."/>
        </authorList>
    </citation>
    <scope>NUCLEOTIDE SEQUENCE</scope>
    <source>
        <strain evidence="8">JCM 14371</strain>
    </source>
</reference>
<dbReference type="AlphaFoldDB" id="A0A917PI84"/>
<dbReference type="InterPro" id="IPR015500">
    <property type="entry name" value="Peptidase_S8_subtilisin-rel"/>
</dbReference>
<feature type="active site" description="Charge relay system" evidence="5">
    <location>
        <position position="264"/>
    </location>
</feature>
<dbReference type="Proteomes" id="UP000635726">
    <property type="component" value="Unassembled WGS sequence"/>
</dbReference>
<dbReference type="InterPro" id="IPR036852">
    <property type="entry name" value="Peptidase_S8/S53_dom_sf"/>
</dbReference>
<dbReference type="PRINTS" id="PR00723">
    <property type="entry name" value="SUBTILISIN"/>
</dbReference>
<feature type="active site" description="Charge relay system" evidence="5">
    <location>
        <position position="418"/>
    </location>
</feature>
<evidence type="ECO:0000256" key="4">
    <source>
        <dbReference type="ARBA" id="ARBA00022825"/>
    </source>
</evidence>
<proteinExistence type="inferred from homology"/>
<sequence length="485" mass="50493">MVHRHEQRSRLQSRNLIQGRDITPRTVGTLFATVTLALLVGCGSGTPTATPTTGTPTGPTVPAQPAPVAAPVVLNTDGQAVGVPTASYPYAVTVRTVRGDTPESLQQAYDARIVSFQPSDGFALLATKTTALPSDPARDPVVEKNANTINGGGMTAHISAKTKVWLTGGLQAWTTAKTKVWLTGQYMPVPENTNLWKQVNLEAAQAAATTLGAGVKVAVIDTGIDPAHPAFEGALAPKNEWHDFYDDDADPTDVGTLGQGGYGHGTSTAGIVLQVAPKATILPLRALGPDGGGDVLSIARAIDWAVARGSNIINLSLGSSDRSTAIQSAIDRAGKAGVLVVAAAGNDNRKALNYPAADAYRSFFTLSVGSVNGADVKSDFSNYGAALELTAPGEEVYGPAPGKNAQGDWNMAAWSGTSMSAPMVSGALALELSLVGAQRNTIVTAYQKARLLHTTAEIEDIAGNKPYKELLGKGRLDIRQYVYGR</sequence>
<dbReference type="InterPro" id="IPR000209">
    <property type="entry name" value="Peptidase_S8/S53_dom"/>
</dbReference>
<protein>
    <submittedName>
        <fullName evidence="8">Serine protease</fullName>
    </submittedName>
</protein>
<dbReference type="GO" id="GO:0006508">
    <property type="term" value="P:proteolysis"/>
    <property type="evidence" value="ECO:0007669"/>
    <property type="project" value="UniProtKB-KW"/>
</dbReference>
<dbReference type="InterPro" id="IPR023828">
    <property type="entry name" value="Peptidase_S8_Ser-AS"/>
</dbReference>
<keyword evidence="4 5" id="KW-0720">Serine protease</keyword>
<evidence type="ECO:0000256" key="6">
    <source>
        <dbReference type="RuleBase" id="RU003355"/>
    </source>
</evidence>
<dbReference type="PROSITE" id="PS51892">
    <property type="entry name" value="SUBTILASE"/>
    <property type="match status" value="1"/>
</dbReference>
<comment type="similarity">
    <text evidence="1 5 6">Belongs to the peptidase S8 family.</text>
</comment>
<keyword evidence="9" id="KW-1185">Reference proteome</keyword>
<evidence type="ECO:0000256" key="3">
    <source>
        <dbReference type="ARBA" id="ARBA00022801"/>
    </source>
</evidence>
<evidence type="ECO:0000256" key="5">
    <source>
        <dbReference type="PROSITE-ProRule" id="PRU01240"/>
    </source>
</evidence>
<accession>A0A917PI84</accession>
<organism evidence="8 9">
    <name type="scientific">Deinococcus aquiradiocola</name>
    <dbReference type="NCBI Taxonomy" id="393059"/>
    <lineage>
        <taxon>Bacteria</taxon>
        <taxon>Thermotogati</taxon>
        <taxon>Deinococcota</taxon>
        <taxon>Deinococci</taxon>
        <taxon>Deinococcales</taxon>
        <taxon>Deinococcaceae</taxon>
        <taxon>Deinococcus</taxon>
    </lineage>
</organism>
<keyword evidence="3 5" id="KW-0378">Hydrolase</keyword>
<dbReference type="EMBL" id="BMOE01000008">
    <property type="protein sequence ID" value="GGJ79524.1"/>
    <property type="molecule type" value="Genomic_DNA"/>
</dbReference>
<dbReference type="PROSITE" id="PS00136">
    <property type="entry name" value="SUBTILASE_ASP"/>
    <property type="match status" value="1"/>
</dbReference>